<dbReference type="InterPro" id="IPR000792">
    <property type="entry name" value="Tscrpt_reg_LuxR_C"/>
</dbReference>
<comment type="caution">
    <text evidence="2">The sequence shown here is derived from an EMBL/GenBank/DDBJ whole genome shotgun (WGS) entry which is preliminary data.</text>
</comment>
<evidence type="ECO:0000259" key="1">
    <source>
        <dbReference type="PROSITE" id="PS50043"/>
    </source>
</evidence>
<dbReference type="InterPro" id="IPR016032">
    <property type="entry name" value="Sig_transdc_resp-reg_C-effctor"/>
</dbReference>
<dbReference type="InterPro" id="IPR036388">
    <property type="entry name" value="WH-like_DNA-bd_sf"/>
</dbReference>
<evidence type="ECO:0000313" key="2">
    <source>
        <dbReference type="EMBL" id="MFC1421419.1"/>
    </source>
</evidence>
<protein>
    <submittedName>
        <fullName evidence="2">LuxR C-terminal-related transcriptional regulator</fullName>
    </submittedName>
</protein>
<dbReference type="SMART" id="SM00421">
    <property type="entry name" value="HTH_LUXR"/>
    <property type="match status" value="1"/>
</dbReference>
<sequence length="330" mass="35544">MLEVLGLDAEAERIYRAMLGHPQEGVAQLASRLEISEEQCTRGLDRLSELSIIRPSLQEGAGFRPVSPEMAMELLLARQQADLAAQQMRVEASRAAAAQLIAECSALRPPPAQAGYEQLIGPEAIRERLAELARDAREEFATFAPGGAHTAADLEASRAPNAALLDRGVRMRTVYLDSVRNHQPTLDHVTWLGARGGQVRTVPVLPIRMIIADRCQAILPIDTADARAGAVILRGAGTVAALVALFESIWAVAVPLGAAAPSEDGMPPQERAVLVLLAQGFTDEAIAKRMGVSPRTARRIAAELMERLQARSRFEAGVHAVQDGWLPTTR</sequence>
<gene>
    <name evidence="2" type="ORF">ACEZDE_32970</name>
</gene>
<feature type="domain" description="HTH luxR-type" evidence="1">
    <location>
        <begin position="261"/>
        <end position="324"/>
    </location>
</feature>
<dbReference type="Gene3D" id="1.10.10.10">
    <property type="entry name" value="Winged helix-like DNA-binding domain superfamily/Winged helix DNA-binding domain"/>
    <property type="match status" value="2"/>
</dbReference>
<organism evidence="2 3">
    <name type="scientific">Streptacidiphilus cavernicola</name>
    <dbReference type="NCBI Taxonomy" id="3342716"/>
    <lineage>
        <taxon>Bacteria</taxon>
        <taxon>Bacillati</taxon>
        <taxon>Actinomycetota</taxon>
        <taxon>Actinomycetes</taxon>
        <taxon>Kitasatosporales</taxon>
        <taxon>Streptomycetaceae</taxon>
        <taxon>Streptacidiphilus</taxon>
    </lineage>
</organism>
<proteinExistence type="predicted"/>
<reference evidence="2 3" key="1">
    <citation type="submission" date="2024-09" db="EMBL/GenBank/DDBJ databases">
        <authorList>
            <person name="Lee S.D."/>
        </authorList>
    </citation>
    <scope>NUCLEOTIDE SEQUENCE [LARGE SCALE GENOMIC DNA]</scope>
    <source>
        <strain evidence="2 3">N8-3</strain>
    </source>
</reference>
<dbReference type="PANTHER" id="PTHR34293">
    <property type="entry name" value="HTH-TYPE TRANSCRIPTIONAL REGULATOR TRMBL2"/>
    <property type="match status" value="1"/>
</dbReference>
<dbReference type="Proteomes" id="UP001592531">
    <property type="component" value="Unassembled WGS sequence"/>
</dbReference>
<dbReference type="PANTHER" id="PTHR34293:SF1">
    <property type="entry name" value="HTH-TYPE TRANSCRIPTIONAL REGULATOR TRMBL2"/>
    <property type="match status" value="1"/>
</dbReference>
<dbReference type="CDD" id="cd06170">
    <property type="entry name" value="LuxR_C_like"/>
    <property type="match status" value="1"/>
</dbReference>
<name>A0ABV6W5X2_9ACTN</name>
<dbReference type="SUPFAM" id="SSF46894">
    <property type="entry name" value="C-terminal effector domain of the bipartite response regulators"/>
    <property type="match status" value="1"/>
</dbReference>
<dbReference type="InterPro" id="IPR051797">
    <property type="entry name" value="TrmB-like"/>
</dbReference>
<keyword evidence="3" id="KW-1185">Reference proteome</keyword>
<dbReference type="RefSeq" id="WP_380544611.1">
    <property type="nucleotide sequence ID" value="NZ_JBHFAB010000040.1"/>
</dbReference>
<dbReference type="Pfam" id="PF00196">
    <property type="entry name" value="GerE"/>
    <property type="match status" value="1"/>
</dbReference>
<dbReference type="EMBL" id="JBHFAB010000040">
    <property type="protein sequence ID" value="MFC1421419.1"/>
    <property type="molecule type" value="Genomic_DNA"/>
</dbReference>
<dbReference type="PROSITE" id="PS50043">
    <property type="entry name" value="HTH_LUXR_2"/>
    <property type="match status" value="1"/>
</dbReference>
<accession>A0ABV6W5X2</accession>
<evidence type="ECO:0000313" key="3">
    <source>
        <dbReference type="Proteomes" id="UP001592531"/>
    </source>
</evidence>